<protein>
    <submittedName>
        <fullName evidence="3">3',5'-cyclic AMP phosphodiesterase CpdA</fullName>
    </submittedName>
</protein>
<dbReference type="InterPro" id="IPR004843">
    <property type="entry name" value="Calcineurin-like_PHP"/>
</dbReference>
<dbReference type="Gene3D" id="3.60.21.10">
    <property type="match status" value="1"/>
</dbReference>
<feature type="signal peptide" evidence="1">
    <location>
        <begin position="1"/>
        <end position="40"/>
    </location>
</feature>
<evidence type="ECO:0000259" key="2">
    <source>
        <dbReference type="Pfam" id="PF00149"/>
    </source>
</evidence>
<keyword evidence="1" id="KW-0732">Signal</keyword>
<comment type="caution">
    <text evidence="3">The sequence shown here is derived from an EMBL/GenBank/DDBJ whole genome shotgun (WGS) entry which is preliminary data.</text>
</comment>
<dbReference type="SUPFAM" id="SSF56300">
    <property type="entry name" value="Metallo-dependent phosphatases"/>
    <property type="match status" value="1"/>
</dbReference>
<sequence length="358" mass="39161">MPGPTFPSRSPLSRRNAMVASIAALAGAGAAVAAAAPANASPSRTASVSGSASTDPGPVLSSFNVISDIQGDLGDFGRALDDMSSTNPRSTGLVVNGDITPRGYDFEYAAVRKTLDEHPHAGQVHWGIGNHEFYVPKYKDPNTLNQAAWPNGTTEASLFNSFYKFTGRDQVYTEISLGGVPGLILGTEKYMKYHDASKWDEVWLSDAQLAWLRERLAFWAARGKPVMVFSHHPLPDTVSGTRNKLYSADYLQADRLLGILGPYPNVFLFSSHTHWALTLADWEVRRTVPGSGNLLGFQVFNTGAIETLYTDNGTGGERALDRLENTGLQVSVYPDQVRISARDFRRKQWLKEAWIPLV</sequence>
<name>A0ABU1JGG0_9MICC</name>
<dbReference type="Proteomes" id="UP001185069">
    <property type="component" value="Unassembled WGS sequence"/>
</dbReference>
<dbReference type="PANTHER" id="PTHR43143:SF1">
    <property type="entry name" value="SERINE_THREONINE-PROTEIN PHOSPHATASE CPPED1"/>
    <property type="match status" value="1"/>
</dbReference>
<evidence type="ECO:0000313" key="4">
    <source>
        <dbReference type="Proteomes" id="UP001185069"/>
    </source>
</evidence>
<dbReference type="PROSITE" id="PS51318">
    <property type="entry name" value="TAT"/>
    <property type="match status" value="1"/>
</dbReference>
<dbReference type="PANTHER" id="PTHR43143">
    <property type="entry name" value="METALLOPHOSPHOESTERASE, CALCINEURIN SUPERFAMILY"/>
    <property type="match status" value="1"/>
</dbReference>
<dbReference type="RefSeq" id="WP_309800901.1">
    <property type="nucleotide sequence ID" value="NZ_BAAAHY010000006.1"/>
</dbReference>
<organism evidence="3 4">
    <name type="scientific">Arthrobacter russicus</name>
    <dbReference type="NCBI Taxonomy" id="172040"/>
    <lineage>
        <taxon>Bacteria</taxon>
        <taxon>Bacillati</taxon>
        <taxon>Actinomycetota</taxon>
        <taxon>Actinomycetes</taxon>
        <taxon>Micrococcales</taxon>
        <taxon>Micrococcaceae</taxon>
        <taxon>Arthrobacter</taxon>
    </lineage>
</organism>
<proteinExistence type="predicted"/>
<dbReference type="InterPro" id="IPR051918">
    <property type="entry name" value="STPP_CPPED1"/>
</dbReference>
<feature type="chain" id="PRO_5046982571" evidence="1">
    <location>
        <begin position="41"/>
        <end position="358"/>
    </location>
</feature>
<keyword evidence="4" id="KW-1185">Reference proteome</keyword>
<dbReference type="EMBL" id="JAVDQF010000001">
    <property type="protein sequence ID" value="MDR6271229.1"/>
    <property type="molecule type" value="Genomic_DNA"/>
</dbReference>
<gene>
    <name evidence="3" type="ORF">JOE69_003467</name>
</gene>
<accession>A0ABU1JGG0</accession>
<evidence type="ECO:0000256" key="1">
    <source>
        <dbReference type="SAM" id="SignalP"/>
    </source>
</evidence>
<evidence type="ECO:0000313" key="3">
    <source>
        <dbReference type="EMBL" id="MDR6271229.1"/>
    </source>
</evidence>
<dbReference type="InterPro" id="IPR029052">
    <property type="entry name" value="Metallo-depent_PP-like"/>
</dbReference>
<reference evidence="3 4" key="1">
    <citation type="submission" date="2023-07" db="EMBL/GenBank/DDBJ databases">
        <title>Sequencing the genomes of 1000 actinobacteria strains.</title>
        <authorList>
            <person name="Klenk H.-P."/>
        </authorList>
    </citation>
    <scope>NUCLEOTIDE SEQUENCE [LARGE SCALE GENOMIC DNA]</scope>
    <source>
        <strain evidence="3 4">DSM 14555</strain>
    </source>
</reference>
<dbReference type="Pfam" id="PF00149">
    <property type="entry name" value="Metallophos"/>
    <property type="match status" value="1"/>
</dbReference>
<dbReference type="InterPro" id="IPR006311">
    <property type="entry name" value="TAT_signal"/>
</dbReference>
<feature type="domain" description="Calcineurin-like phosphoesterase" evidence="2">
    <location>
        <begin position="63"/>
        <end position="275"/>
    </location>
</feature>